<accession>A0A0A8YZW5</accession>
<reference evidence="1" key="1">
    <citation type="submission" date="2014-09" db="EMBL/GenBank/DDBJ databases">
        <authorList>
            <person name="Magalhaes I.L.F."/>
            <person name="Oliveira U."/>
            <person name="Santos F.R."/>
            <person name="Vidigal T.H.D.A."/>
            <person name="Brescovit A.D."/>
            <person name="Santos A.J."/>
        </authorList>
    </citation>
    <scope>NUCLEOTIDE SEQUENCE</scope>
    <source>
        <tissue evidence="1">Shoot tissue taken approximately 20 cm above the soil surface</tissue>
    </source>
</reference>
<sequence length="20" mass="2434">MAEFYEHFSRGTRFIDSVKI</sequence>
<organism evidence="1">
    <name type="scientific">Arundo donax</name>
    <name type="common">Giant reed</name>
    <name type="synonym">Donax arundinaceus</name>
    <dbReference type="NCBI Taxonomy" id="35708"/>
    <lineage>
        <taxon>Eukaryota</taxon>
        <taxon>Viridiplantae</taxon>
        <taxon>Streptophyta</taxon>
        <taxon>Embryophyta</taxon>
        <taxon>Tracheophyta</taxon>
        <taxon>Spermatophyta</taxon>
        <taxon>Magnoliopsida</taxon>
        <taxon>Liliopsida</taxon>
        <taxon>Poales</taxon>
        <taxon>Poaceae</taxon>
        <taxon>PACMAD clade</taxon>
        <taxon>Arundinoideae</taxon>
        <taxon>Arundineae</taxon>
        <taxon>Arundo</taxon>
    </lineage>
</organism>
<proteinExistence type="predicted"/>
<protein>
    <submittedName>
        <fullName evidence="1">Uncharacterized protein</fullName>
    </submittedName>
</protein>
<evidence type="ECO:0000313" key="1">
    <source>
        <dbReference type="EMBL" id="JAD30045.1"/>
    </source>
</evidence>
<dbReference type="EMBL" id="GBRH01267850">
    <property type="protein sequence ID" value="JAD30045.1"/>
    <property type="molecule type" value="Transcribed_RNA"/>
</dbReference>
<name>A0A0A8YZW5_ARUDO</name>
<reference evidence="1" key="2">
    <citation type="journal article" date="2015" name="Data Brief">
        <title>Shoot transcriptome of the giant reed, Arundo donax.</title>
        <authorList>
            <person name="Barrero R.A."/>
            <person name="Guerrero F.D."/>
            <person name="Moolhuijzen P."/>
            <person name="Goolsby J.A."/>
            <person name="Tidwell J."/>
            <person name="Bellgard S.E."/>
            <person name="Bellgard M.I."/>
        </authorList>
    </citation>
    <scope>NUCLEOTIDE SEQUENCE</scope>
    <source>
        <tissue evidence="1">Shoot tissue taken approximately 20 cm above the soil surface</tissue>
    </source>
</reference>
<dbReference type="AlphaFoldDB" id="A0A0A8YZW5"/>